<dbReference type="FunFam" id="1.10.340.70:FF:000001">
    <property type="entry name" value="Retrovirus-related Pol polyprotein from transposon gypsy-like Protein"/>
    <property type="match status" value="1"/>
</dbReference>
<name>A0A5B6VMZ6_9ROSI</name>
<dbReference type="GO" id="GO:0003676">
    <property type="term" value="F:nucleic acid binding"/>
    <property type="evidence" value="ECO:0007669"/>
    <property type="project" value="InterPro"/>
</dbReference>
<dbReference type="Proteomes" id="UP000325315">
    <property type="component" value="Unassembled WGS sequence"/>
</dbReference>
<protein>
    <submittedName>
        <fullName evidence="2">Integrase</fullName>
    </submittedName>
</protein>
<dbReference type="Pfam" id="PF17921">
    <property type="entry name" value="Integrase_H2C2"/>
    <property type="match status" value="1"/>
</dbReference>
<dbReference type="SUPFAM" id="SSF53098">
    <property type="entry name" value="Ribonuclease H-like"/>
    <property type="match status" value="1"/>
</dbReference>
<dbReference type="OrthoDB" id="1736806at2759"/>
<feature type="domain" description="Integrase zinc-binding" evidence="1">
    <location>
        <begin position="109"/>
        <end position="166"/>
    </location>
</feature>
<dbReference type="AlphaFoldDB" id="A0A5B6VMZ6"/>
<evidence type="ECO:0000313" key="3">
    <source>
        <dbReference type="Proteomes" id="UP000325315"/>
    </source>
</evidence>
<evidence type="ECO:0000313" key="2">
    <source>
        <dbReference type="EMBL" id="KAA3470699.1"/>
    </source>
</evidence>
<sequence length="248" mass="29179">MRLVSVLDDYYSTIEYHLDKVNVFANALSRNSMTNLRAMFTKLSLTNDGGLLAKLLVRPTLVVEIRSKQSTDESLATRLRQVEEGMTTEFSFNFVGVLYFYGRYCVPDDRELRHSILREAHSSTYAMHLGWNKMYQDLRELYWWPRLKQDVTEFVSKCLTCHQVKAKHQFPSGLLQPIHIPQWKWKRVTRLTRLYISDLVRLHGVLLSIISNWDPRFTSQFWKKLHEALVTQFNFSLAFHPQSDGQSE</sequence>
<gene>
    <name evidence="2" type="ORF">EPI10_016387</name>
</gene>
<dbReference type="InterPro" id="IPR050951">
    <property type="entry name" value="Retrovirus_Pol_polyprotein"/>
</dbReference>
<dbReference type="InterPro" id="IPR012337">
    <property type="entry name" value="RNaseH-like_sf"/>
</dbReference>
<reference evidence="3" key="1">
    <citation type="journal article" date="2019" name="Plant Biotechnol. J.">
        <title>Genome sequencing of the Australian wild diploid species Gossypium australe highlights disease resistance and delayed gland morphogenesis.</title>
        <authorList>
            <person name="Cai Y."/>
            <person name="Cai X."/>
            <person name="Wang Q."/>
            <person name="Wang P."/>
            <person name="Zhang Y."/>
            <person name="Cai C."/>
            <person name="Xu Y."/>
            <person name="Wang K."/>
            <person name="Zhou Z."/>
            <person name="Wang C."/>
            <person name="Geng S."/>
            <person name="Li B."/>
            <person name="Dong Q."/>
            <person name="Hou Y."/>
            <person name="Wang H."/>
            <person name="Ai P."/>
            <person name="Liu Z."/>
            <person name="Yi F."/>
            <person name="Sun M."/>
            <person name="An G."/>
            <person name="Cheng J."/>
            <person name="Zhang Y."/>
            <person name="Shi Q."/>
            <person name="Xie Y."/>
            <person name="Shi X."/>
            <person name="Chang Y."/>
            <person name="Huang F."/>
            <person name="Chen Y."/>
            <person name="Hong S."/>
            <person name="Mi L."/>
            <person name="Sun Q."/>
            <person name="Zhang L."/>
            <person name="Zhou B."/>
            <person name="Peng R."/>
            <person name="Zhang X."/>
            <person name="Liu F."/>
        </authorList>
    </citation>
    <scope>NUCLEOTIDE SEQUENCE [LARGE SCALE GENOMIC DNA]</scope>
    <source>
        <strain evidence="3">cv. PA1801</strain>
    </source>
</reference>
<accession>A0A5B6VMZ6</accession>
<dbReference type="PANTHER" id="PTHR37984:SF5">
    <property type="entry name" value="PROTEIN NYNRIN-LIKE"/>
    <property type="match status" value="1"/>
</dbReference>
<dbReference type="Gene3D" id="3.30.420.10">
    <property type="entry name" value="Ribonuclease H-like superfamily/Ribonuclease H"/>
    <property type="match status" value="1"/>
</dbReference>
<proteinExistence type="predicted"/>
<dbReference type="EMBL" id="SMMG02000006">
    <property type="protein sequence ID" value="KAA3470699.1"/>
    <property type="molecule type" value="Genomic_DNA"/>
</dbReference>
<dbReference type="Gene3D" id="1.10.340.70">
    <property type="match status" value="1"/>
</dbReference>
<dbReference type="PANTHER" id="PTHR37984">
    <property type="entry name" value="PROTEIN CBG26694"/>
    <property type="match status" value="1"/>
</dbReference>
<organism evidence="2 3">
    <name type="scientific">Gossypium australe</name>
    <dbReference type="NCBI Taxonomy" id="47621"/>
    <lineage>
        <taxon>Eukaryota</taxon>
        <taxon>Viridiplantae</taxon>
        <taxon>Streptophyta</taxon>
        <taxon>Embryophyta</taxon>
        <taxon>Tracheophyta</taxon>
        <taxon>Spermatophyta</taxon>
        <taxon>Magnoliopsida</taxon>
        <taxon>eudicotyledons</taxon>
        <taxon>Gunneridae</taxon>
        <taxon>Pentapetalae</taxon>
        <taxon>rosids</taxon>
        <taxon>malvids</taxon>
        <taxon>Malvales</taxon>
        <taxon>Malvaceae</taxon>
        <taxon>Malvoideae</taxon>
        <taxon>Gossypium</taxon>
    </lineage>
</organism>
<dbReference type="InterPro" id="IPR041588">
    <property type="entry name" value="Integrase_H2C2"/>
</dbReference>
<comment type="caution">
    <text evidence="2">The sequence shown here is derived from an EMBL/GenBank/DDBJ whole genome shotgun (WGS) entry which is preliminary data.</text>
</comment>
<dbReference type="InterPro" id="IPR036397">
    <property type="entry name" value="RNaseH_sf"/>
</dbReference>
<keyword evidence="3" id="KW-1185">Reference proteome</keyword>
<evidence type="ECO:0000259" key="1">
    <source>
        <dbReference type="Pfam" id="PF17921"/>
    </source>
</evidence>